<dbReference type="Proteomes" id="UP001497623">
    <property type="component" value="Unassembled WGS sequence"/>
</dbReference>
<dbReference type="GO" id="GO:0003735">
    <property type="term" value="F:structural constituent of ribosome"/>
    <property type="evidence" value="ECO:0007669"/>
    <property type="project" value="InterPro"/>
</dbReference>
<comment type="caution">
    <text evidence="1">The sequence shown here is derived from an EMBL/GenBank/DDBJ whole genome shotgun (WGS) entry which is preliminary data.</text>
</comment>
<keyword evidence="2" id="KW-1185">Reference proteome</keyword>
<proteinExistence type="predicted"/>
<dbReference type="Pfam" id="PF16053">
    <property type="entry name" value="MRP-S34"/>
    <property type="match status" value="1"/>
</dbReference>
<protein>
    <submittedName>
        <fullName evidence="1">Uncharacterized protein</fullName>
    </submittedName>
</protein>
<reference evidence="1 2" key="1">
    <citation type="submission" date="2024-05" db="EMBL/GenBank/DDBJ databases">
        <authorList>
            <person name="Wallberg A."/>
        </authorList>
    </citation>
    <scope>NUCLEOTIDE SEQUENCE [LARGE SCALE GENOMIC DNA]</scope>
</reference>
<name>A0AAV2S8C7_MEGNR</name>
<dbReference type="InterPro" id="IPR032053">
    <property type="entry name" value="Ribosomal_mS34"/>
</dbReference>
<feature type="non-terminal residue" evidence="1">
    <location>
        <position position="147"/>
    </location>
</feature>
<dbReference type="EMBL" id="CAXKWB010052991">
    <property type="protein sequence ID" value="CAL4173681.1"/>
    <property type="molecule type" value="Genomic_DNA"/>
</dbReference>
<dbReference type="AlphaFoldDB" id="A0AAV2S8C7"/>
<dbReference type="GO" id="GO:0005739">
    <property type="term" value="C:mitochondrion"/>
    <property type="evidence" value="ECO:0007669"/>
    <property type="project" value="InterPro"/>
</dbReference>
<evidence type="ECO:0000313" key="2">
    <source>
        <dbReference type="Proteomes" id="UP001497623"/>
    </source>
</evidence>
<gene>
    <name evidence="1" type="ORF">MNOR_LOCUS34419</name>
</gene>
<sequence length="147" mass="17652">MAYVTICFHDTNEQCFVPIPIMFQVPISERECHRNWVNEILKILKWLVIGFLLVNQEFLKYVENTDFSNLTTQLENKFGRVWVEKVFRGKNYGVQEISKVAYKWDYHLIDKFNEKNYIEAMENIQINQEERILPQSVPMPPMLKYIV</sequence>
<organism evidence="1 2">
    <name type="scientific">Meganyctiphanes norvegica</name>
    <name type="common">Northern krill</name>
    <name type="synonym">Thysanopoda norvegica</name>
    <dbReference type="NCBI Taxonomy" id="48144"/>
    <lineage>
        <taxon>Eukaryota</taxon>
        <taxon>Metazoa</taxon>
        <taxon>Ecdysozoa</taxon>
        <taxon>Arthropoda</taxon>
        <taxon>Crustacea</taxon>
        <taxon>Multicrustacea</taxon>
        <taxon>Malacostraca</taxon>
        <taxon>Eumalacostraca</taxon>
        <taxon>Eucarida</taxon>
        <taxon>Euphausiacea</taxon>
        <taxon>Euphausiidae</taxon>
        <taxon>Meganyctiphanes</taxon>
    </lineage>
</organism>
<evidence type="ECO:0000313" key="1">
    <source>
        <dbReference type="EMBL" id="CAL4173681.1"/>
    </source>
</evidence>
<accession>A0AAV2S8C7</accession>